<feature type="compositionally biased region" description="Basic and acidic residues" evidence="2">
    <location>
        <begin position="255"/>
        <end position="290"/>
    </location>
</feature>
<dbReference type="Gene3D" id="4.10.60.10">
    <property type="entry name" value="Zinc finger, CCHC-type"/>
    <property type="match status" value="1"/>
</dbReference>
<reference evidence="4" key="1">
    <citation type="submission" date="2020-05" db="EMBL/GenBank/DDBJ databases">
        <title>WGS assembly of Panicum virgatum.</title>
        <authorList>
            <person name="Lovell J.T."/>
            <person name="Jenkins J."/>
            <person name="Shu S."/>
            <person name="Juenger T.E."/>
            <person name="Schmutz J."/>
        </authorList>
    </citation>
    <scope>NUCLEOTIDE SEQUENCE</scope>
    <source>
        <strain evidence="4">AP13</strain>
    </source>
</reference>
<sequence>MSDLVKREITELAPNGSNYLSWSLDAEIVLDGKNLLHAIKPTNDKIATSAERAQALHFLRHHISSSLKNEYMTERDPIVLWNALHERFEKMETLCGLKLTESDLIEKTLSTFHPKQTYLSRQYKKEKYKKYIDLSNALQQDQGEDEELMQNHLTRSTGSLSRPEANVVSSSQKNEGKGKESQKAPWKGKNQKFNNFKKKGQWKSKKIPPGGEYGKQDQECYKCGMKGHWSRICRTPKHIVKLYQELNGQLKKRKTEHEAHFVSSRKFEQGESSKSKEMEIDSSKHEEKNEAPAAEENPEDMLVDIKPTDTMDEIMKNLENKIQQDDDDDLLGEELEDMHGDSV</sequence>
<evidence type="ECO:0000313" key="4">
    <source>
        <dbReference type="EMBL" id="KAG2652570.1"/>
    </source>
</evidence>
<dbReference type="SUPFAM" id="SSF57756">
    <property type="entry name" value="Retrovirus zinc finger-like domains"/>
    <property type="match status" value="1"/>
</dbReference>
<feature type="domain" description="CCHC-type" evidence="3">
    <location>
        <begin position="220"/>
        <end position="234"/>
    </location>
</feature>
<protein>
    <recommendedName>
        <fullName evidence="3">CCHC-type domain-containing protein</fullName>
    </recommendedName>
</protein>
<dbReference type="PROSITE" id="PS50158">
    <property type="entry name" value="ZF_CCHC"/>
    <property type="match status" value="1"/>
</dbReference>
<evidence type="ECO:0000259" key="3">
    <source>
        <dbReference type="PROSITE" id="PS50158"/>
    </source>
</evidence>
<evidence type="ECO:0000313" key="5">
    <source>
        <dbReference type="Proteomes" id="UP000823388"/>
    </source>
</evidence>
<organism evidence="4 5">
    <name type="scientific">Panicum virgatum</name>
    <name type="common">Blackwell switchgrass</name>
    <dbReference type="NCBI Taxonomy" id="38727"/>
    <lineage>
        <taxon>Eukaryota</taxon>
        <taxon>Viridiplantae</taxon>
        <taxon>Streptophyta</taxon>
        <taxon>Embryophyta</taxon>
        <taxon>Tracheophyta</taxon>
        <taxon>Spermatophyta</taxon>
        <taxon>Magnoliopsida</taxon>
        <taxon>Liliopsida</taxon>
        <taxon>Poales</taxon>
        <taxon>Poaceae</taxon>
        <taxon>PACMAD clade</taxon>
        <taxon>Panicoideae</taxon>
        <taxon>Panicodae</taxon>
        <taxon>Paniceae</taxon>
        <taxon>Panicinae</taxon>
        <taxon>Panicum</taxon>
        <taxon>Panicum sect. Hiantes</taxon>
    </lineage>
</organism>
<dbReference type="Pfam" id="PF00098">
    <property type="entry name" value="zf-CCHC"/>
    <property type="match status" value="1"/>
</dbReference>
<proteinExistence type="predicted"/>
<name>A0A8T0WXJ1_PANVG</name>
<dbReference type="InterPro" id="IPR036875">
    <property type="entry name" value="Znf_CCHC_sf"/>
</dbReference>
<dbReference type="AlphaFoldDB" id="A0A8T0WXJ1"/>
<feature type="region of interest" description="Disordered" evidence="2">
    <location>
        <begin position="155"/>
        <end position="216"/>
    </location>
</feature>
<keyword evidence="1" id="KW-0479">Metal-binding</keyword>
<keyword evidence="1" id="KW-0862">Zinc</keyword>
<evidence type="ECO:0000256" key="2">
    <source>
        <dbReference type="SAM" id="MobiDB-lite"/>
    </source>
</evidence>
<evidence type="ECO:0000256" key="1">
    <source>
        <dbReference type="PROSITE-ProRule" id="PRU00047"/>
    </source>
</evidence>
<feature type="region of interest" description="Disordered" evidence="2">
    <location>
        <begin position="254"/>
        <end position="303"/>
    </location>
</feature>
<dbReference type="PANTHER" id="PTHR33325">
    <property type="entry name" value="ZINC FINGER, CCHC-TYPE-RELATED"/>
    <property type="match status" value="1"/>
</dbReference>
<dbReference type="PANTHER" id="PTHR33325:SF11">
    <property type="entry name" value="COLD SHOCK DOMAIN-CONTAINING PROTEIN 4-LIKE"/>
    <property type="match status" value="1"/>
</dbReference>
<dbReference type="Proteomes" id="UP000823388">
    <property type="component" value="Chromosome 1N"/>
</dbReference>
<accession>A0A8T0WXJ1</accession>
<feature type="compositionally biased region" description="Basic residues" evidence="2">
    <location>
        <begin position="195"/>
        <end position="206"/>
    </location>
</feature>
<dbReference type="GO" id="GO:0003676">
    <property type="term" value="F:nucleic acid binding"/>
    <property type="evidence" value="ECO:0007669"/>
    <property type="project" value="InterPro"/>
</dbReference>
<feature type="compositionally biased region" description="Acidic residues" evidence="2">
    <location>
        <begin position="325"/>
        <end position="336"/>
    </location>
</feature>
<dbReference type="EMBL" id="CM029038">
    <property type="protein sequence ID" value="KAG2652570.1"/>
    <property type="molecule type" value="Genomic_DNA"/>
</dbReference>
<dbReference type="InterPro" id="IPR001878">
    <property type="entry name" value="Znf_CCHC"/>
</dbReference>
<gene>
    <name evidence="4" type="ORF">PVAP13_1NG362119</name>
</gene>
<comment type="caution">
    <text evidence="4">The sequence shown here is derived from an EMBL/GenBank/DDBJ whole genome shotgun (WGS) entry which is preliminary data.</text>
</comment>
<keyword evidence="5" id="KW-1185">Reference proteome</keyword>
<feature type="region of interest" description="Disordered" evidence="2">
    <location>
        <begin position="316"/>
        <end position="343"/>
    </location>
</feature>
<dbReference type="SMART" id="SM00343">
    <property type="entry name" value="ZnF_C2HC"/>
    <property type="match status" value="1"/>
</dbReference>
<keyword evidence="1" id="KW-0863">Zinc-finger</keyword>
<dbReference type="GO" id="GO:0008270">
    <property type="term" value="F:zinc ion binding"/>
    <property type="evidence" value="ECO:0007669"/>
    <property type="project" value="UniProtKB-KW"/>
</dbReference>